<proteinExistence type="predicted"/>
<comment type="caution">
    <text evidence="1">The sequence shown here is derived from an EMBL/GenBank/DDBJ whole genome shotgun (WGS) entry which is preliminary data.</text>
</comment>
<protein>
    <submittedName>
        <fullName evidence="1">PIN domain-containing protein</fullName>
    </submittedName>
</protein>
<dbReference type="Proteomes" id="UP001156664">
    <property type="component" value="Unassembled WGS sequence"/>
</dbReference>
<keyword evidence="2" id="KW-1185">Reference proteome</keyword>
<name>A0ABQ5YTD3_9BURK</name>
<organism evidence="1 2">
    <name type="scientific">Limnobacter litoralis</name>
    <dbReference type="NCBI Taxonomy" id="481366"/>
    <lineage>
        <taxon>Bacteria</taxon>
        <taxon>Pseudomonadati</taxon>
        <taxon>Pseudomonadota</taxon>
        <taxon>Betaproteobacteria</taxon>
        <taxon>Burkholderiales</taxon>
        <taxon>Burkholderiaceae</taxon>
        <taxon>Limnobacter</taxon>
    </lineage>
</organism>
<gene>
    <name evidence="1" type="ORF">GCM10007875_12760</name>
</gene>
<dbReference type="EMBL" id="BSOJ01000012">
    <property type="protein sequence ID" value="GLR26188.1"/>
    <property type="molecule type" value="Genomic_DNA"/>
</dbReference>
<accession>A0ABQ5YTD3</accession>
<reference evidence="2" key="1">
    <citation type="journal article" date="2019" name="Int. J. Syst. Evol. Microbiol.">
        <title>The Global Catalogue of Microorganisms (GCM) 10K type strain sequencing project: providing services to taxonomists for standard genome sequencing and annotation.</title>
        <authorList>
            <consortium name="The Broad Institute Genomics Platform"/>
            <consortium name="The Broad Institute Genome Sequencing Center for Infectious Disease"/>
            <person name="Wu L."/>
            <person name="Ma J."/>
        </authorList>
    </citation>
    <scope>NUCLEOTIDE SEQUENCE [LARGE SCALE GENOMIC DNA]</scope>
    <source>
        <strain evidence="2">NBRC 105857</strain>
    </source>
</reference>
<dbReference type="RefSeq" id="WP_284280675.1">
    <property type="nucleotide sequence ID" value="NZ_BSOJ01000012.1"/>
</dbReference>
<sequence length="216" mass="24765">MSFNPVMPPTPAHWVLDANILFSEWGRWLMVTLANAAPANLYWTELIEEECYRNLVRLGRIHPEDASRQRRVLSTHMNAKVESAPGETLALDLKSVHEKDRHVAATALSLRHRHNTPVGLITWNIKDFPKRALLKLGVVRYTPDELALDVWKTAQQGLNALQTASQNMILFHAECPVMHVTDYQQKARPLPVSENDWLEFLGRNRLHKLSRLLTKV</sequence>
<evidence type="ECO:0000313" key="2">
    <source>
        <dbReference type="Proteomes" id="UP001156664"/>
    </source>
</evidence>
<evidence type="ECO:0000313" key="1">
    <source>
        <dbReference type="EMBL" id="GLR26188.1"/>
    </source>
</evidence>